<dbReference type="Proteomes" id="UP000095455">
    <property type="component" value="Unassembled WGS sequence"/>
</dbReference>
<name>A0A174KMI4_PARDI</name>
<evidence type="ECO:0000313" key="2">
    <source>
        <dbReference type="EMBL" id="CUP13163.1"/>
    </source>
</evidence>
<dbReference type="EMBL" id="WKMY01000001">
    <property type="protein sequence ID" value="MRY92204.1"/>
    <property type="molecule type" value="Genomic_DNA"/>
</dbReference>
<reference evidence="6 7" key="2">
    <citation type="journal article" date="2019" name="Nat. Med.">
        <title>A library of human gut bacterial isolates paired with longitudinal multiomics data enables mechanistic microbiome research.</title>
        <authorList>
            <person name="Poyet M."/>
            <person name="Groussin M."/>
            <person name="Gibbons S.M."/>
            <person name="Avila-Pacheco J."/>
            <person name="Jiang X."/>
            <person name="Kearney S.M."/>
            <person name="Perrotta A.R."/>
            <person name="Berdy B."/>
            <person name="Zhao S."/>
            <person name="Lieberman T.D."/>
            <person name="Swanson P.K."/>
            <person name="Smith M."/>
            <person name="Roesemann S."/>
            <person name="Alexander J.E."/>
            <person name="Rich S.A."/>
            <person name="Livny J."/>
            <person name="Vlamakis H."/>
            <person name="Clish C."/>
            <person name="Bullock K."/>
            <person name="Deik A."/>
            <person name="Scott J."/>
            <person name="Pierce K.A."/>
            <person name="Xavier R.J."/>
            <person name="Alm E.J."/>
        </authorList>
    </citation>
    <scope>NUCLEOTIDE SEQUENCE [LARGE SCALE GENOMIC DNA]</scope>
    <source>
        <strain evidence="4 6">BIOML-A20</strain>
        <strain evidence="3 7">BIOML-A9</strain>
    </source>
</reference>
<evidence type="ECO:0000313" key="5">
    <source>
        <dbReference type="Proteomes" id="UP000095455"/>
    </source>
</evidence>
<accession>A0A174KMI4</accession>
<gene>
    <name evidence="2" type="ORF">ERS852380_03988</name>
    <name evidence="3" type="ORF">GKD67_02905</name>
    <name evidence="4" type="ORF">GKD70_06110</name>
</gene>
<dbReference type="AlphaFoldDB" id="A0A174KMI4"/>
<reference evidence="2 5" key="1">
    <citation type="submission" date="2015-09" db="EMBL/GenBank/DDBJ databases">
        <authorList>
            <consortium name="Pathogen Informatics"/>
        </authorList>
    </citation>
    <scope>NUCLEOTIDE SEQUENCE [LARGE SCALE GENOMIC DNA]</scope>
    <source>
        <strain evidence="2 5">2789STDY5608822</strain>
    </source>
</reference>
<feature type="region of interest" description="Disordered" evidence="1">
    <location>
        <begin position="48"/>
        <end position="68"/>
    </location>
</feature>
<evidence type="ECO:0000313" key="4">
    <source>
        <dbReference type="EMBL" id="MSB72870.1"/>
    </source>
</evidence>
<sequence>MRKILNIMAIALAIFCRIPVEVHGQSFLKKLKQKVGNVVGTKDDTAEIGEEPFVGGDGDQPTRSVTPTDKLQKRRTATATWDEMIAPSRANSPEALLNELPPLPSVESIVYPEETARATYYRKIVAVDMRITELDSIHTCSDEEMIALRDKFYVELADINGITVEEMKSLEDPNLPEAEKERLIEKMKNALVGDTRGLEAMGADLEKREAAKGGKLTNEEKMAFLAENQGNLSDLGSMMEKMQATNEKTTAFNAKFVKLEQMTVQQTEKMKKILQASDGAITSCEKIAGEYESELKTLYAQIYETDDSQKVEELYARADERMKNYRLRAAKLWRNSLQTQLDGVKAMYPDIVKLQKEMMQEGIIPACAEKRASFNAVTNYTNILHKAYCDFPQPRVLPVYMETIIEIPEGEHLFYAESGFATSVDGFLNNSRVYTADNAGKRYLYENGKKRELGPNDPGDFQAKGARTEPTYGAWTSASGTRKVTYTRDGSLTLHDGTSFYPLAFKKESDRLVWIIASSAGVEKCTYKL</sequence>
<dbReference type="RefSeq" id="WP_005857131.1">
    <property type="nucleotide sequence ID" value="NZ_BQOC01000001.1"/>
</dbReference>
<dbReference type="Proteomes" id="UP000441609">
    <property type="component" value="Unassembled WGS sequence"/>
</dbReference>
<evidence type="ECO:0000313" key="7">
    <source>
        <dbReference type="Proteomes" id="UP000461276"/>
    </source>
</evidence>
<evidence type="ECO:0000313" key="3">
    <source>
        <dbReference type="EMBL" id="MRY92204.1"/>
    </source>
</evidence>
<evidence type="ECO:0000313" key="6">
    <source>
        <dbReference type="Proteomes" id="UP000441609"/>
    </source>
</evidence>
<dbReference type="OMA" id="ITREANH"/>
<organism evidence="3 7">
    <name type="scientific">Parabacteroides distasonis</name>
    <dbReference type="NCBI Taxonomy" id="823"/>
    <lineage>
        <taxon>Bacteria</taxon>
        <taxon>Pseudomonadati</taxon>
        <taxon>Bacteroidota</taxon>
        <taxon>Bacteroidia</taxon>
        <taxon>Bacteroidales</taxon>
        <taxon>Tannerellaceae</taxon>
        <taxon>Parabacteroides</taxon>
    </lineage>
</organism>
<dbReference type="OrthoDB" id="1057355at2"/>
<dbReference type="EMBL" id="CYYK01000018">
    <property type="protein sequence ID" value="CUP13163.1"/>
    <property type="molecule type" value="Genomic_DNA"/>
</dbReference>
<dbReference type="EMBL" id="WKMO01000004">
    <property type="protein sequence ID" value="MSB72870.1"/>
    <property type="molecule type" value="Genomic_DNA"/>
</dbReference>
<comment type="caution">
    <text evidence="3">The sequence shown here is derived from an EMBL/GenBank/DDBJ whole genome shotgun (WGS) entry which is preliminary data.</text>
</comment>
<proteinExistence type="predicted"/>
<evidence type="ECO:0000256" key="1">
    <source>
        <dbReference type="SAM" id="MobiDB-lite"/>
    </source>
</evidence>
<protein>
    <submittedName>
        <fullName evidence="3">Uncharacterized protein</fullName>
    </submittedName>
</protein>
<dbReference type="Proteomes" id="UP000461276">
    <property type="component" value="Unassembled WGS sequence"/>
</dbReference>